<evidence type="ECO:0000259" key="3">
    <source>
        <dbReference type="Pfam" id="PF04321"/>
    </source>
</evidence>
<sequence>MKKIWIVGSLGHMGQALIRLLDMMEYELYETDKDELDITDEHAVSLFMHRNRPDVVINCAGYHPSAGAAQSETDMAYKVNAVGARNLAQSAESIQAKLIQISTDDVFSSASDTPYNEFDDVNPVGLFAKSKYAGEKFVIQLMTRYVIIRSSWIYGIGKDFLNEVLEAAADPQVSTMELLNNDRAVPTSAAELARVVKFFIDNDHYGIYHAVCSGGSCTRLEFAKEILRLAGKEERLTVTVKDGTPEKYSVLDNMMLRLTGIEEPSGWRETLASYMKETGGLE</sequence>
<dbReference type="CDD" id="cd05254">
    <property type="entry name" value="dTDP_HR_like_SDR_e"/>
    <property type="match status" value="1"/>
</dbReference>
<gene>
    <name evidence="4" type="ORF">FYJ59_09055</name>
</gene>
<name>A0A6L5YK50_9FIRM</name>
<dbReference type="SUPFAM" id="SSF51735">
    <property type="entry name" value="NAD(P)-binding Rossmann-fold domains"/>
    <property type="match status" value="1"/>
</dbReference>
<reference evidence="4 5" key="1">
    <citation type="submission" date="2019-08" db="EMBL/GenBank/DDBJ databases">
        <title>In-depth cultivation of the pig gut microbiome towards novel bacterial diversity and tailored functional studies.</title>
        <authorList>
            <person name="Wylensek D."/>
            <person name="Hitch T.C.A."/>
            <person name="Clavel T."/>
        </authorList>
    </citation>
    <scope>NUCLEOTIDE SEQUENCE [LARGE SCALE GENOMIC DNA]</scope>
    <source>
        <strain evidence="4 5">WCA3-601-WT-6H</strain>
    </source>
</reference>
<evidence type="ECO:0000256" key="2">
    <source>
        <dbReference type="RuleBase" id="RU364082"/>
    </source>
</evidence>
<dbReference type="GO" id="GO:0008831">
    <property type="term" value="F:dTDP-4-dehydrorhamnose reductase activity"/>
    <property type="evidence" value="ECO:0007669"/>
    <property type="project" value="UniProtKB-EC"/>
</dbReference>
<dbReference type="Gene3D" id="3.40.50.720">
    <property type="entry name" value="NAD(P)-binding Rossmann-like Domain"/>
    <property type="match status" value="1"/>
</dbReference>
<dbReference type="EMBL" id="VUMU01000010">
    <property type="protein sequence ID" value="MST58383.1"/>
    <property type="molecule type" value="Genomic_DNA"/>
</dbReference>
<protein>
    <recommendedName>
        <fullName evidence="2">dTDP-4-dehydrorhamnose reductase</fullName>
        <ecNumber evidence="2">1.1.1.133</ecNumber>
    </recommendedName>
</protein>
<dbReference type="EC" id="1.1.1.133" evidence="2"/>
<keyword evidence="5" id="KW-1185">Reference proteome</keyword>
<dbReference type="PANTHER" id="PTHR10491">
    <property type="entry name" value="DTDP-4-DEHYDRORHAMNOSE REDUCTASE"/>
    <property type="match status" value="1"/>
</dbReference>
<dbReference type="GO" id="GO:0005829">
    <property type="term" value="C:cytosol"/>
    <property type="evidence" value="ECO:0007669"/>
    <property type="project" value="TreeGrafter"/>
</dbReference>
<dbReference type="PANTHER" id="PTHR10491:SF4">
    <property type="entry name" value="METHIONINE ADENOSYLTRANSFERASE 2 SUBUNIT BETA"/>
    <property type="match status" value="1"/>
</dbReference>
<comment type="function">
    <text evidence="2">Catalyzes the reduction of dTDP-6-deoxy-L-lyxo-4-hexulose to yield dTDP-L-rhamnose.</text>
</comment>
<dbReference type="UniPathway" id="UPA00124"/>
<dbReference type="Gene3D" id="3.90.25.10">
    <property type="entry name" value="UDP-galactose 4-epimerase, domain 1"/>
    <property type="match status" value="1"/>
</dbReference>
<dbReference type="RefSeq" id="WP_154496558.1">
    <property type="nucleotide sequence ID" value="NZ_VUMU01000010.1"/>
</dbReference>
<accession>A0A6L5YK50</accession>
<proteinExistence type="inferred from homology"/>
<evidence type="ECO:0000313" key="5">
    <source>
        <dbReference type="Proteomes" id="UP000476055"/>
    </source>
</evidence>
<feature type="domain" description="RmlD-like substrate binding" evidence="3">
    <location>
        <begin position="3"/>
        <end position="277"/>
    </location>
</feature>
<comment type="pathway">
    <text evidence="2">Carbohydrate biosynthesis; dTDP-L-rhamnose biosynthesis.</text>
</comment>
<evidence type="ECO:0000256" key="1">
    <source>
        <dbReference type="ARBA" id="ARBA00010944"/>
    </source>
</evidence>
<evidence type="ECO:0000313" key="4">
    <source>
        <dbReference type="EMBL" id="MST58383.1"/>
    </source>
</evidence>
<dbReference type="Proteomes" id="UP000476055">
    <property type="component" value="Unassembled WGS sequence"/>
</dbReference>
<dbReference type="GO" id="GO:0019305">
    <property type="term" value="P:dTDP-rhamnose biosynthetic process"/>
    <property type="evidence" value="ECO:0007669"/>
    <property type="project" value="UniProtKB-UniPathway"/>
</dbReference>
<keyword evidence="2" id="KW-0560">Oxidoreductase</keyword>
<organism evidence="4 5">
    <name type="scientific">Waltera intestinalis</name>
    <dbReference type="NCBI Taxonomy" id="2606635"/>
    <lineage>
        <taxon>Bacteria</taxon>
        <taxon>Bacillati</taxon>
        <taxon>Bacillota</taxon>
        <taxon>Clostridia</taxon>
        <taxon>Lachnospirales</taxon>
        <taxon>Lachnospiraceae</taxon>
        <taxon>Waltera</taxon>
    </lineage>
</organism>
<comment type="similarity">
    <text evidence="1 2">Belongs to the dTDP-4-dehydrorhamnose reductase family.</text>
</comment>
<dbReference type="Pfam" id="PF04321">
    <property type="entry name" value="RmlD_sub_bind"/>
    <property type="match status" value="1"/>
</dbReference>
<dbReference type="InterPro" id="IPR029903">
    <property type="entry name" value="RmlD-like-bd"/>
</dbReference>
<keyword evidence="2" id="KW-0521">NADP</keyword>
<dbReference type="AlphaFoldDB" id="A0A6L5YK50"/>
<comment type="caution">
    <text evidence="4">The sequence shown here is derived from an EMBL/GenBank/DDBJ whole genome shotgun (WGS) entry which is preliminary data.</text>
</comment>
<dbReference type="InterPro" id="IPR005913">
    <property type="entry name" value="dTDP_dehydrorham_reduct"/>
</dbReference>
<dbReference type="InterPro" id="IPR036291">
    <property type="entry name" value="NAD(P)-bd_dom_sf"/>
</dbReference>